<reference evidence="2" key="1">
    <citation type="submission" date="2022-12" db="EMBL/GenBank/DDBJ databases">
        <authorList>
            <person name="Alioto T."/>
            <person name="Alioto T."/>
            <person name="Gomez Garrido J."/>
        </authorList>
    </citation>
    <scope>NUCLEOTIDE SEQUENCE</scope>
</reference>
<keyword evidence="3" id="KW-1185">Reference proteome</keyword>
<dbReference type="EMBL" id="OX395131">
    <property type="protein sequence ID" value="CAI5777774.1"/>
    <property type="molecule type" value="Genomic_DNA"/>
</dbReference>
<dbReference type="Proteomes" id="UP001178461">
    <property type="component" value="Chromosome 6"/>
</dbReference>
<sequence length="200" mass="21661">MAFWCSSHVDPTKMATVPRSKASPKMADPTKTLPRVPENGAANAVALATVNSTLVKEKPAPGKNRQETLTPRRNKNNAPLHTHKETKRNNGAKGKPVTKCRKRPPEKQGEPRSQTSKLRAASERDPPIGLPPLRSSGHCEMCTVMKMCTGMKRRLARHHKGLPAAQIGPPRKQIEIRGSSDSGSSPFPCECHSASAHSGT</sequence>
<feature type="region of interest" description="Disordered" evidence="1">
    <location>
        <begin position="159"/>
        <end position="200"/>
    </location>
</feature>
<protein>
    <submittedName>
        <fullName evidence="2">Uncharacterized protein</fullName>
    </submittedName>
</protein>
<evidence type="ECO:0000313" key="2">
    <source>
        <dbReference type="EMBL" id="CAI5777774.1"/>
    </source>
</evidence>
<evidence type="ECO:0000256" key="1">
    <source>
        <dbReference type="SAM" id="MobiDB-lite"/>
    </source>
</evidence>
<name>A0AA35P7E7_9SAUR</name>
<evidence type="ECO:0000313" key="3">
    <source>
        <dbReference type="Proteomes" id="UP001178461"/>
    </source>
</evidence>
<gene>
    <name evidence="2" type="ORF">PODLI_1B015081</name>
</gene>
<feature type="region of interest" description="Disordered" evidence="1">
    <location>
        <begin position="1"/>
        <end position="133"/>
    </location>
</feature>
<organism evidence="2 3">
    <name type="scientific">Podarcis lilfordi</name>
    <name type="common">Lilford's wall lizard</name>
    <dbReference type="NCBI Taxonomy" id="74358"/>
    <lineage>
        <taxon>Eukaryota</taxon>
        <taxon>Metazoa</taxon>
        <taxon>Chordata</taxon>
        <taxon>Craniata</taxon>
        <taxon>Vertebrata</taxon>
        <taxon>Euteleostomi</taxon>
        <taxon>Lepidosauria</taxon>
        <taxon>Squamata</taxon>
        <taxon>Bifurcata</taxon>
        <taxon>Unidentata</taxon>
        <taxon>Episquamata</taxon>
        <taxon>Laterata</taxon>
        <taxon>Lacertibaenia</taxon>
        <taxon>Lacertidae</taxon>
        <taxon>Podarcis</taxon>
    </lineage>
</organism>
<feature type="compositionally biased region" description="Basic and acidic residues" evidence="1">
    <location>
        <begin position="55"/>
        <end position="66"/>
    </location>
</feature>
<accession>A0AA35P7E7</accession>
<feature type="compositionally biased region" description="Polar residues" evidence="1">
    <location>
        <begin position="67"/>
        <end position="79"/>
    </location>
</feature>
<dbReference type="AlphaFoldDB" id="A0AA35P7E7"/>
<proteinExistence type="predicted"/>